<organism evidence="3 4">
    <name type="scientific">Caenorhabditis tropicalis</name>
    <dbReference type="NCBI Taxonomy" id="1561998"/>
    <lineage>
        <taxon>Eukaryota</taxon>
        <taxon>Metazoa</taxon>
        <taxon>Ecdysozoa</taxon>
        <taxon>Nematoda</taxon>
        <taxon>Chromadorea</taxon>
        <taxon>Rhabditida</taxon>
        <taxon>Rhabditina</taxon>
        <taxon>Rhabditomorpha</taxon>
        <taxon>Rhabditoidea</taxon>
        <taxon>Rhabditidae</taxon>
        <taxon>Peloderinae</taxon>
        <taxon>Caenorhabditis</taxon>
    </lineage>
</organism>
<dbReference type="STRING" id="1561998.A0A1I7UJQ0"/>
<proteinExistence type="predicted"/>
<dbReference type="Pfam" id="PF24413">
    <property type="entry name" value="W02B3_4_N"/>
    <property type="match status" value="1"/>
</dbReference>
<accession>A0A1I7UJQ0</accession>
<evidence type="ECO:0000256" key="1">
    <source>
        <dbReference type="SAM" id="SignalP"/>
    </source>
</evidence>
<dbReference type="AlphaFoldDB" id="A0A1I7UJQ0"/>
<dbReference type="WBParaSite" id="Csp11.Scaffold630.g16649.t1">
    <property type="protein sequence ID" value="Csp11.Scaffold630.g16649.t1"/>
    <property type="gene ID" value="Csp11.Scaffold630.g16649"/>
</dbReference>
<feature type="signal peptide" evidence="1">
    <location>
        <begin position="1"/>
        <end position="23"/>
    </location>
</feature>
<evidence type="ECO:0000259" key="2">
    <source>
        <dbReference type="Pfam" id="PF24413"/>
    </source>
</evidence>
<keyword evidence="1" id="KW-0732">Signal</keyword>
<evidence type="ECO:0000313" key="4">
    <source>
        <dbReference type="WBParaSite" id="Csp11.Scaffold630.g16649.t1"/>
    </source>
</evidence>
<evidence type="ECO:0000313" key="3">
    <source>
        <dbReference type="Proteomes" id="UP000095282"/>
    </source>
</evidence>
<keyword evidence="3" id="KW-1185">Reference proteome</keyword>
<name>A0A1I7UJQ0_9PELO</name>
<reference evidence="4" key="1">
    <citation type="submission" date="2016-11" db="UniProtKB">
        <authorList>
            <consortium name="WormBaseParasite"/>
        </authorList>
    </citation>
    <scope>IDENTIFICATION</scope>
</reference>
<feature type="chain" id="PRO_5009308970" evidence="1">
    <location>
        <begin position="24"/>
        <end position="136"/>
    </location>
</feature>
<protein>
    <submittedName>
        <fullName evidence="4">Lipoprotein</fullName>
    </submittedName>
</protein>
<dbReference type="InterPro" id="IPR057641">
    <property type="entry name" value="W02B3_4_N"/>
</dbReference>
<sequence>MKKYLILFSFPCLLLIPMLFVYQKSLFGDPKCSSLERGCGGESYKKRSTINCETLLAHLNTTIPVLLIDVFVLKELDENDCITNPAEPVKKEYGKLWYIDHLTSKYSWNSSGKNVKKNGKWTKDEMKEVYKVFKGK</sequence>
<feature type="domain" description="W02B3.4-like N-terminal" evidence="2">
    <location>
        <begin position="51"/>
        <end position="90"/>
    </location>
</feature>
<dbReference type="Proteomes" id="UP000095282">
    <property type="component" value="Unplaced"/>
</dbReference>